<dbReference type="GO" id="GO:0003677">
    <property type="term" value="F:DNA binding"/>
    <property type="evidence" value="ECO:0007669"/>
    <property type="project" value="InterPro"/>
</dbReference>
<evidence type="ECO:0000313" key="4">
    <source>
        <dbReference type="Proteomes" id="UP001165413"/>
    </source>
</evidence>
<dbReference type="Gene3D" id="1.10.10.1330">
    <property type="entry name" value="RNA polymerase sigma-54 factor, core-binding domain"/>
    <property type="match status" value="1"/>
</dbReference>
<evidence type="ECO:0000256" key="1">
    <source>
        <dbReference type="ARBA" id="ARBA00019942"/>
    </source>
</evidence>
<dbReference type="AlphaFoldDB" id="A0AA41X0U7"/>
<dbReference type="GO" id="GO:0006352">
    <property type="term" value="P:DNA-templated transcription initiation"/>
    <property type="evidence" value="ECO:0007669"/>
    <property type="project" value="InterPro"/>
</dbReference>
<dbReference type="GO" id="GO:0001216">
    <property type="term" value="F:DNA-binding transcription activator activity"/>
    <property type="evidence" value="ECO:0007669"/>
    <property type="project" value="InterPro"/>
</dbReference>
<dbReference type="PANTHER" id="PTHR32248">
    <property type="entry name" value="RNA POLYMERASE SIGMA-54 FACTOR"/>
    <property type="match status" value="1"/>
</dbReference>
<keyword evidence="3" id="KW-0808">Transferase</keyword>
<feature type="domain" description="RNA polymerase sigma factor 54 core-binding" evidence="2">
    <location>
        <begin position="1"/>
        <end position="57"/>
    </location>
</feature>
<sequence length="59" mass="6392">MIESIDSNGYLNEPIDQMAAALVASAEEVEAVLHQLQSLDPAGIGARSLQECILLQLRR</sequence>
<evidence type="ECO:0000259" key="2">
    <source>
        <dbReference type="Pfam" id="PF04963"/>
    </source>
</evidence>
<dbReference type="Proteomes" id="UP001165413">
    <property type="component" value="Unassembled WGS sequence"/>
</dbReference>
<keyword evidence="4" id="KW-1185">Reference proteome</keyword>
<accession>A0AA41X0U7</accession>
<protein>
    <recommendedName>
        <fullName evidence="1">RNA polymerase sigma-54 factor</fullName>
    </recommendedName>
</protein>
<dbReference type="InterPro" id="IPR000394">
    <property type="entry name" value="RNA_pol_sigma_54"/>
</dbReference>
<dbReference type="InterPro" id="IPR038709">
    <property type="entry name" value="RpoN_core-bd_sf"/>
</dbReference>
<dbReference type="EMBL" id="JANATA010000383">
    <property type="protein sequence ID" value="MCP3430047.1"/>
    <property type="molecule type" value="Genomic_DNA"/>
</dbReference>
<dbReference type="GO" id="GO:0016987">
    <property type="term" value="F:sigma factor activity"/>
    <property type="evidence" value="ECO:0007669"/>
    <property type="project" value="InterPro"/>
</dbReference>
<comment type="caution">
    <text evidence="3">The sequence shown here is derived from an EMBL/GenBank/DDBJ whole genome shotgun (WGS) entry which is preliminary data.</text>
</comment>
<dbReference type="GO" id="GO:0016779">
    <property type="term" value="F:nucleotidyltransferase activity"/>
    <property type="evidence" value="ECO:0007669"/>
    <property type="project" value="UniProtKB-KW"/>
</dbReference>
<evidence type="ECO:0000313" key="3">
    <source>
        <dbReference type="EMBL" id="MCP3430047.1"/>
    </source>
</evidence>
<name>A0AA41X0U7_9ALTE</name>
<reference evidence="3" key="1">
    <citation type="submission" date="2022-07" db="EMBL/GenBank/DDBJ databases">
        <title>Characterization of the Novel Bacterium Alteromonas immobilis LMIT006 and Alteromonas gregis LMIT007.</title>
        <authorList>
            <person name="Lin X."/>
        </authorList>
    </citation>
    <scope>NUCLEOTIDE SEQUENCE</scope>
    <source>
        <strain evidence="3">LMIT007</strain>
    </source>
</reference>
<organism evidence="3 4">
    <name type="scientific">Opacimonas viscosa</name>
    <dbReference type="NCBI Taxonomy" id="2961944"/>
    <lineage>
        <taxon>Bacteria</taxon>
        <taxon>Pseudomonadati</taxon>
        <taxon>Pseudomonadota</taxon>
        <taxon>Gammaproteobacteria</taxon>
        <taxon>Alteromonadales</taxon>
        <taxon>Alteromonadaceae</taxon>
        <taxon>Opacimonas</taxon>
    </lineage>
</organism>
<gene>
    <name evidence="3" type="ORF">NLF92_13995</name>
</gene>
<proteinExistence type="predicted"/>
<dbReference type="InterPro" id="IPR007046">
    <property type="entry name" value="RNA_pol_sigma_54_core-bd"/>
</dbReference>
<keyword evidence="3" id="KW-0548">Nucleotidyltransferase</keyword>
<dbReference type="PANTHER" id="PTHR32248:SF4">
    <property type="entry name" value="RNA POLYMERASE SIGMA-54 FACTOR"/>
    <property type="match status" value="1"/>
</dbReference>
<feature type="non-terminal residue" evidence="3">
    <location>
        <position position="59"/>
    </location>
</feature>
<dbReference type="Pfam" id="PF04963">
    <property type="entry name" value="Sigma54_CBD"/>
    <property type="match status" value="1"/>
</dbReference>